<evidence type="ECO:0000313" key="3">
    <source>
        <dbReference type="Proteomes" id="UP000076021"/>
    </source>
</evidence>
<proteinExistence type="predicted"/>
<feature type="transmembrane region" description="Helical" evidence="1">
    <location>
        <begin position="116"/>
        <end position="139"/>
    </location>
</feature>
<dbReference type="Proteomes" id="UP000076021">
    <property type="component" value="Chromosome"/>
</dbReference>
<feature type="transmembrane region" description="Helical" evidence="1">
    <location>
        <begin position="35"/>
        <end position="55"/>
    </location>
</feature>
<evidence type="ECO:0000256" key="1">
    <source>
        <dbReference type="SAM" id="Phobius"/>
    </source>
</evidence>
<feature type="transmembrane region" description="Helical" evidence="1">
    <location>
        <begin position="159"/>
        <end position="182"/>
    </location>
</feature>
<feature type="transmembrane region" description="Helical" evidence="1">
    <location>
        <begin position="75"/>
        <end position="95"/>
    </location>
</feature>
<accession>A0A143H9V1</accession>
<evidence type="ECO:0008006" key="4">
    <source>
        <dbReference type="Google" id="ProtNLM"/>
    </source>
</evidence>
<dbReference type="OrthoDB" id="2455856at2"/>
<keyword evidence="1" id="KW-0472">Membrane</keyword>
<dbReference type="AlphaFoldDB" id="A0A143H9V1"/>
<keyword evidence="1" id="KW-1133">Transmembrane helix</keyword>
<keyword evidence="3" id="KW-1185">Reference proteome</keyword>
<protein>
    <recommendedName>
        <fullName evidence="4">Yip1 domain-containing protein</fullName>
    </recommendedName>
</protein>
<reference evidence="2 3" key="1">
    <citation type="journal article" date="2016" name="Genome Announc.">
        <title>Whole-Genome Sequence of Rummeliibacillus stabekisii Strain PP9 Isolated from Antarctic Soil.</title>
        <authorList>
            <person name="da Mota F.F."/>
            <person name="Vollu R.E."/>
            <person name="Jurelevicius D."/>
            <person name="Seldin L."/>
        </authorList>
    </citation>
    <scope>NUCLEOTIDE SEQUENCE [LARGE SCALE GENOMIC DNA]</scope>
    <source>
        <strain evidence="2 3">PP9</strain>
    </source>
</reference>
<sequence length="220" mass="25314">MILRINPFRGIFTPAVYRGILAEAEHYKRYRLSIILLYLASILIYMVGSSLGIGSESISKELPTLTDSAFEARKQLFLIGKLLQALIIPTIFLYLSSLYYVAFANGQFRKMMIMQMNVLGLFLIEKLLLIPLFLGLNIGSASNVFSFGVIAQYITSNEIAIHFLSELTLFRVAMFFLSYFYLTKLIEGRKQTLFILNVILYAIYWIFAGFISYMKIEFFF</sequence>
<dbReference type="STRING" id="241244.ATY39_00855"/>
<feature type="transmembrane region" description="Helical" evidence="1">
    <location>
        <begin position="194"/>
        <end position="214"/>
    </location>
</feature>
<dbReference type="RefSeq" id="WP_066784436.1">
    <property type="nucleotide sequence ID" value="NZ_CP014806.1"/>
</dbReference>
<dbReference type="EMBL" id="CP014806">
    <property type="protein sequence ID" value="AMW98091.1"/>
    <property type="molecule type" value="Genomic_DNA"/>
</dbReference>
<dbReference type="KEGG" id="rst:ATY39_00855"/>
<reference evidence="3" key="2">
    <citation type="submission" date="2016-03" db="EMBL/GenBank/DDBJ databases">
        <authorList>
            <person name="Ploux O."/>
        </authorList>
    </citation>
    <scope>NUCLEOTIDE SEQUENCE [LARGE SCALE GENOMIC DNA]</scope>
    <source>
        <strain evidence="3">PP9</strain>
    </source>
</reference>
<keyword evidence="1" id="KW-0812">Transmembrane</keyword>
<name>A0A143H9V1_9BACL</name>
<organism evidence="2 3">
    <name type="scientific">Rummeliibacillus stabekisii</name>
    <dbReference type="NCBI Taxonomy" id="241244"/>
    <lineage>
        <taxon>Bacteria</taxon>
        <taxon>Bacillati</taxon>
        <taxon>Bacillota</taxon>
        <taxon>Bacilli</taxon>
        <taxon>Bacillales</taxon>
        <taxon>Caryophanaceae</taxon>
        <taxon>Rummeliibacillus</taxon>
    </lineage>
</organism>
<evidence type="ECO:0000313" key="2">
    <source>
        <dbReference type="EMBL" id="AMW98091.1"/>
    </source>
</evidence>
<gene>
    <name evidence="2" type="ORF">ATY39_00855</name>
</gene>